<dbReference type="KEGG" id="siw:GH266_05085"/>
<dbReference type="OrthoDB" id="8451216at2"/>
<proteinExistence type="predicted"/>
<feature type="region of interest" description="Disordered" evidence="1">
    <location>
        <begin position="68"/>
        <end position="94"/>
    </location>
</feature>
<name>A0A857C4Z3_9HYPH</name>
<evidence type="ECO:0000256" key="1">
    <source>
        <dbReference type="SAM" id="MobiDB-lite"/>
    </source>
</evidence>
<organism evidence="2 3">
    <name type="scientific">Stappia indica</name>
    <dbReference type="NCBI Taxonomy" id="538381"/>
    <lineage>
        <taxon>Bacteria</taxon>
        <taxon>Pseudomonadati</taxon>
        <taxon>Pseudomonadota</taxon>
        <taxon>Alphaproteobacteria</taxon>
        <taxon>Hyphomicrobiales</taxon>
        <taxon>Stappiaceae</taxon>
        <taxon>Stappia</taxon>
    </lineage>
</organism>
<dbReference type="Proteomes" id="UP000435648">
    <property type="component" value="Chromosome"/>
</dbReference>
<evidence type="ECO:0000313" key="3">
    <source>
        <dbReference type="Proteomes" id="UP000435648"/>
    </source>
</evidence>
<gene>
    <name evidence="2" type="ORF">GH266_05085</name>
</gene>
<dbReference type="AlphaFoldDB" id="A0A857C4Z3"/>
<protein>
    <submittedName>
        <fullName evidence="2">Uncharacterized protein</fullName>
    </submittedName>
</protein>
<dbReference type="EMBL" id="CP046908">
    <property type="protein sequence ID" value="QGZ33939.1"/>
    <property type="molecule type" value="Genomic_DNA"/>
</dbReference>
<feature type="compositionally biased region" description="Basic residues" evidence="1">
    <location>
        <begin position="83"/>
        <end position="94"/>
    </location>
</feature>
<reference evidence="2 3" key="1">
    <citation type="submission" date="2019-12" db="EMBL/GenBank/DDBJ databases">
        <title>The genome of Stappia indica PHM037.</title>
        <authorList>
            <person name="Kacar D."/>
            <person name="Galan B."/>
            <person name="Canedo L."/>
            <person name="Rodriguez P."/>
            <person name="de la Calle F."/>
            <person name="Garcia J.L."/>
        </authorList>
    </citation>
    <scope>NUCLEOTIDE SEQUENCE [LARGE SCALE GENOMIC DNA]</scope>
    <source>
        <strain evidence="2 3">PHM037</strain>
    </source>
</reference>
<evidence type="ECO:0000313" key="2">
    <source>
        <dbReference type="EMBL" id="QGZ33939.1"/>
    </source>
</evidence>
<accession>A0A857C4Z3</accession>
<dbReference type="RefSeq" id="WP_158192929.1">
    <property type="nucleotide sequence ID" value="NZ_CP046908.1"/>
</dbReference>
<sequence>MSLFPSWRKIIRPKLGTDYRLGCPAGNIDFRLNHFAEMTGGKGFRVPAKPPSAQRAAHKAEMRALNRERLKAQQGKPLPMKYRNCRSRHRKEGK</sequence>